<dbReference type="GO" id="GO:0051301">
    <property type="term" value="P:cell division"/>
    <property type="evidence" value="ECO:0007669"/>
    <property type="project" value="UniProtKB-KW"/>
</dbReference>
<keyword evidence="5" id="KW-0131">Cell cycle</keyword>
<dbReference type="InterPro" id="IPR036388">
    <property type="entry name" value="WH-like_DNA-bd_sf"/>
</dbReference>
<name>A0A1D1ZZ92_AUXPR</name>
<reference evidence="8" key="1">
    <citation type="submission" date="2015-08" db="EMBL/GenBank/DDBJ databases">
        <authorList>
            <person name="Babu N.S."/>
            <person name="Beckwith C.J."/>
            <person name="Beseler K.G."/>
            <person name="Brison A."/>
            <person name="Carone J.V."/>
            <person name="Caskin T.P."/>
            <person name="Diamond M."/>
            <person name="Durham M.E."/>
            <person name="Foxe J.M."/>
            <person name="Go M."/>
            <person name="Henderson B.A."/>
            <person name="Jones I.B."/>
            <person name="McGettigan J.A."/>
            <person name="Micheletti S.J."/>
            <person name="Nasrallah M.E."/>
            <person name="Ortiz D."/>
            <person name="Piller C.R."/>
            <person name="Privatt S.R."/>
            <person name="Schneider S.L."/>
            <person name="Sharp S."/>
            <person name="Smith T.C."/>
            <person name="Stanton J.D."/>
            <person name="Ullery H.E."/>
            <person name="Wilson R.J."/>
            <person name="Serrano M.G."/>
            <person name="Buck G."/>
            <person name="Lee V."/>
            <person name="Wang Y."/>
            <person name="Carvalho R."/>
            <person name="Voegtly L."/>
            <person name="Shi R."/>
            <person name="Duckworth R."/>
            <person name="Johnson A."/>
            <person name="Loviza R."/>
            <person name="Walstead R."/>
            <person name="Shah Z."/>
            <person name="Kiflezghi M."/>
            <person name="Wade K."/>
            <person name="Ball S.L."/>
            <person name="Bradley K.W."/>
            <person name="Asai D.J."/>
            <person name="Bowman C.A."/>
            <person name="Russell D.A."/>
            <person name="Pope W.H."/>
            <person name="Jacobs-Sera D."/>
            <person name="Hendrix R.W."/>
            <person name="Hatfull G.F."/>
        </authorList>
    </citation>
    <scope>NUCLEOTIDE SEQUENCE</scope>
</reference>
<dbReference type="InterPro" id="IPR014786">
    <property type="entry name" value="ANAPC2_C"/>
</dbReference>
<evidence type="ECO:0000256" key="3">
    <source>
        <dbReference type="ARBA" id="ARBA00022776"/>
    </source>
</evidence>
<comment type="similarity">
    <text evidence="6">Belongs to the cullin family.</text>
</comment>
<sequence>MTTLLPTFASSGWTMTHRLPMDADEIVSEALHERLCASGALPTSCHELESILQTLEESMHLSDRARPTHPGGSRAAPLPSCGVVTMLRRDTLAQLGRALQGCFQHTLDTLSRDDTGRALEEARSLAALLERMGAKELSVEAAVAGTLSHLQAHLEERATRNASAPWLAEALEYTASWPLRLLQQLLPEAGASGWHLWEQRLRYFVYERAGLIFTDSLFDLVVDFPDSLPTLHDLRACLENTSLLSHVAQCFAAATKKRLLHPGAATSDIVQQYIFSIRAMRHVDPTDTALAPARAATQDYLRTRRDAIRCIVGLLTADEEGEDNVVLEELEGEGEAGGAGVPLIPCFDGPDADLQALAEAERWRPEPVDAVERVTGSDAVSQLVGIWGSKDLLVTEYRSLLADRLLAKQGYDCDRELRTLELLKLRFGDAVLHTAEIMLKDLADSKRINANIRSAARGAARGEQAATVTATMLSALYWPQGSVPAPDEADLRLPPDVGSWLEEYGQAYHALKAPRKLQWCPSQGVVQLEVTVGNQALELTVTPAQAITLLSFRERSEWGEAELAEQTGQTPAMARRNASFWVQQGVLHEAAQPGGARVYARNRVLQASTGGWSGPPAEDEGAEGGGPALDAGLQAMAAYEPFILGMLANFDSLPQDRIHNMLKMFVSDPPYDKTLDQLSAFLAHLVAQERLTCEGGTMYKQKL</sequence>
<dbReference type="EMBL" id="GDKF01006451">
    <property type="protein sequence ID" value="JAT72171.1"/>
    <property type="molecule type" value="Transcribed_RNA"/>
</dbReference>
<protein>
    <recommendedName>
        <fullName evidence="1">Anaphase-promoting complex subunit 2</fullName>
    </recommendedName>
</protein>
<dbReference type="GO" id="GO:0006511">
    <property type="term" value="P:ubiquitin-dependent protein catabolic process"/>
    <property type="evidence" value="ECO:0007669"/>
    <property type="project" value="InterPro"/>
</dbReference>
<dbReference type="Gene3D" id="1.10.10.10">
    <property type="entry name" value="Winged helix-like DNA-binding domain superfamily/Winged helix DNA-binding domain"/>
    <property type="match status" value="1"/>
</dbReference>
<dbReference type="GO" id="GO:0070979">
    <property type="term" value="P:protein K11-linked ubiquitination"/>
    <property type="evidence" value="ECO:0007669"/>
    <property type="project" value="TreeGrafter"/>
</dbReference>
<dbReference type="SMART" id="SM01013">
    <property type="entry name" value="APC2"/>
    <property type="match status" value="1"/>
</dbReference>
<evidence type="ECO:0000259" key="7">
    <source>
        <dbReference type="PROSITE" id="PS50069"/>
    </source>
</evidence>
<keyword evidence="3" id="KW-0498">Mitosis</keyword>
<dbReference type="PROSITE" id="PS50069">
    <property type="entry name" value="CULLIN_2"/>
    <property type="match status" value="1"/>
</dbReference>
<dbReference type="GO" id="GO:0005680">
    <property type="term" value="C:anaphase-promoting complex"/>
    <property type="evidence" value="ECO:0007669"/>
    <property type="project" value="TreeGrafter"/>
</dbReference>
<dbReference type="GO" id="GO:0007091">
    <property type="term" value="P:metaphase/anaphase transition of mitotic cell cycle"/>
    <property type="evidence" value="ECO:0007669"/>
    <property type="project" value="TreeGrafter"/>
</dbReference>
<dbReference type="SUPFAM" id="SSF75632">
    <property type="entry name" value="Cullin homology domain"/>
    <property type="match status" value="1"/>
</dbReference>
<evidence type="ECO:0000256" key="5">
    <source>
        <dbReference type="ARBA" id="ARBA00023306"/>
    </source>
</evidence>
<dbReference type="InterPro" id="IPR016158">
    <property type="entry name" value="Cullin_homology"/>
</dbReference>
<feature type="domain" description="Cullin family profile" evidence="7">
    <location>
        <begin position="389"/>
        <end position="582"/>
    </location>
</feature>
<dbReference type="SMART" id="SM00182">
    <property type="entry name" value="CULLIN"/>
    <property type="match status" value="1"/>
</dbReference>
<dbReference type="InterPro" id="IPR036317">
    <property type="entry name" value="Cullin_homology_sf"/>
</dbReference>
<dbReference type="Pfam" id="PF08672">
    <property type="entry name" value="ANAPC2"/>
    <property type="match status" value="1"/>
</dbReference>
<dbReference type="InterPro" id="IPR057975">
    <property type="entry name" value="TPR_ANAPC2"/>
</dbReference>
<proteinExistence type="inferred from homology"/>
<dbReference type="PANTHER" id="PTHR45957:SF1">
    <property type="entry name" value="ANAPHASE-PROMOTING COMPLEX SUBUNIT 2"/>
    <property type="match status" value="1"/>
</dbReference>
<dbReference type="InterPro" id="IPR059120">
    <property type="entry name" value="Cullin-like_AB"/>
</dbReference>
<dbReference type="Pfam" id="PF25773">
    <property type="entry name" value="TPR_ANAPC2"/>
    <property type="match status" value="1"/>
</dbReference>
<evidence type="ECO:0000256" key="6">
    <source>
        <dbReference type="PROSITE-ProRule" id="PRU00330"/>
    </source>
</evidence>
<dbReference type="InterPro" id="IPR044554">
    <property type="entry name" value="ANAPC2"/>
</dbReference>
<organism evidence="8">
    <name type="scientific">Auxenochlorella protothecoides</name>
    <name type="common">Green microalga</name>
    <name type="synonym">Chlorella protothecoides</name>
    <dbReference type="NCBI Taxonomy" id="3075"/>
    <lineage>
        <taxon>Eukaryota</taxon>
        <taxon>Viridiplantae</taxon>
        <taxon>Chlorophyta</taxon>
        <taxon>core chlorophytes</taxon>
        <taxon>Trebouxiophyceae</taxon>
        <taxon>Chlorellales</taxon>
        <taxon>Chlorellaceae</taxon>
        <taxon>Auxenochlorella</taxon>
    </lineage>
</organism>
<keyword evidence="4" id="KW-0833">Ubl conjugation pathway</keyword>
<dbReference type="PANTHER" id="PTHR45957">
    <property type="entry name" value="ANAPHASE-PROMOTING COMPLEX SUBUNIT 2"/>
    <property type="match status" value="1"/>
</dbReference>
<gene>
    <name evidence="8" type="ORF">g.54215</name>
</gene>
<accession>A0A1D1ZZ92</accession>
<dbReference type="SUPFAM" id="SSF46785">
    <property type="entry name" value="Winged helix' DNA-binding domain"/>
    <property type="match status" value="1"/>
</dbReference>
<dbReference type="Gene3D" id="1.20.1310.10">
    <property type="entry name" value="Cullin Repeats"/>
    <property type="match status" value="1"/>
</dbReference>
<evidence type="ECO:0000256" key="1">
    <source>
        <dbReference type="ARBA" id="ARBA00016068"/>
    </source>
</evidence>
<dbReference type="InterPro" id="IPR036390">
    <property type="entry name" value="WH_DNA-bd_sf"/>
</dbReference>
<evidence type="ECO:0000256" key="4">
    <source>
        <dbReference type="ARBA" id="ARBA00022786"/>
    </source>
</evidence>
<dbReference type="GO" id="GO:0031625">
    <property type="term" value="F:ubiquitin protein ligase binding"/>
    <property type="evidence" value="ECO:0007669"/>
    <property type="project" value="InterPro"/>
</dbReference>
<keyword evidence="2" id="KW-0132">Cell division</keyword>
<evidence type="ECO:0000313" key="8">
    <source>
        <dbReference type="EMBL" id="JAT72171.1"/>
    </source>
</evidence>
<dbReference type="AlphaFoldDB" id="A0A1D1ZZ92"/>
<evidence type="ECO:0000256" key="2">
    <source>
        <dbReference type="ARBA" id="ARBA00022618"/>
    </source>
</evidence>
<dbReference type="Pfam" id="PF26557">
    <property type="entry name" value="Cullin_AB"/>
    <property type="match status" value="1"/>
</dbReference>
<dbReference type="Gene3D" id="3.30.230.130">
    <property type="entry name" value="Cullin, Chain C, Domain 2"/>
    <property type="match status" value="1"/>
</dbReference>